<keyword evidence="8" id="KW-0540">Nuclease</keyword>
<keyword evidence="10 17" id="KW-0378">Hydrolase</keyword>
<dbReference type="InterPro" id="IPR002298">
    <property type="entry name" value="DNA_polymerase_A"/>
</dbReference>
<dbReference type="NCBIfam" id="TIGR00593">
    <property type="entry name" value="pola"/>
    <property type="match status" value="1"/>
</dbReference>
<gene>
    <name evidence="17 21" type="primary">polA</name>
    <name evidence="21" type="ORF">NQX30_00805</name>
</gene>
<evidence type="ECO:0000256" key="2">
    <source>
        <dbReference type="ARBA" id="ARBA00011541"/>
    </source>
</evidence>
<evidence type="ECO:0000256" key="5">
    <source>
        <dbReference type="ARBA" id="ARBA00022679"/>
    </source>
</evidence>
<dbReference type="SMART" id="SM00474">
    <property type="entry name" value="35EXOc"/>
    <property type="match status" value="1"/>
</dbReference>
<dbReference type="Pfam" id="PF01612">
    <property type="entry name" value="DNA_pol_A_exo1"/>
    <property type="match status" value="1"/>
</dbReference>
<evidence type="ECO:0000256" key="1">
    <source>
        <dbReference type="ARBA" id="ARBA00007705"/>
    </source>
</evidence>
<dbReference type="EC" id="2.7.7.7" evidence="3 16"/>
<evidence type="ECO:0000256" key="16">
    <source>
        <dbReference type="NCBIfam" id="TIGR00593"/>
    </source>
</evidence>
<feature type="domain" description="DNA-directed DNA polymerase family A palm" evidence="20">
    <location>
        <begin position="646"/>
        <end position="847"/>
    </location>
</feature>
<dbReference type="Proteomes" id="UP001168167">
    <property type="component" value="Unassembled WGS sequence"/>
</dbReference>
<accession>A0ABT7QK87</accession>
<dbReference type="Pfam" id="PF01367">
    <property type="entry name" value="5_3_exonuc"/>
    <property type="match status" value="1"/>
</dbReference>
<evidence type="ECO:0000256" key="17">
    <source>
        <dbReference type="RuleBase" id="RU004460"/>
    </source>
</evidence>
<dbReference type="Gene3D" id="3.30.70.370">
    <property type="match status" value="1"/>
</dbReference>
<evidence type="ECO:0000256" key="6">
    <source>
        <dbReference type="ARBA" id="ARBA00022695"/>
    </source>
</evidence>
<keyword evidence="11 17" id="KW-0269">Exonuclease</keyword>
<name>A0ABT7QK87_9GAMM</name>
<evidence type="ECO:0000256" key="11">
    <source>
        <dbReference type="ARBA" id="ARBA00022839"/>
    </source>
</evidence>
<keyword evidence="9 17" id="KW-0227">DNA damage</keyword>
<dbReference type="CDD" id="cd09859">
    <property type="entry name" value="PIN_53EXO"/>
    <property type="match status" value="1"/>
</dbReference>
<dbReference type="InterPro" id="IPR029060">
    <property type="entry name" value="PIN-like_dom_sf"/>
</dbReference>
<comment type="subunit">
    <text evidence="2">Single-chain monomer with multiple functions.</text>
</comment>
<evidence type="ECO:0000259" key="19">
    <source>
        <dbReference type="SMART" id="SM00475"/>
    </source>
</evidence>
<dbReference type="InterPro" id="IPR001098">
    <property type="entry name" value="DNA-dir_DNA_pol_A_palm_dom"/>
</dbReference>
<dbReference type="SMART" id="SM00279">
    <property type="entry name" value="HhH2"/>
    <property type="match status" value="1"/>
</dbReference>
<dbReference type="InterPro" id="IPR002562">
    <property type="entry name" value="3'-5'_exonuclease_dom"/>
</dbReference>
<dbReference type="Gene3D" id="1.10.150.20">
    <property type="entry name" value="5' to 3' exonuclease, C-terminal subdomain"/>
    <property type="match status" value="2"/>
</dbReference>
<dbReference type="SUPFAM" id="SSF53098">
    <property type="entry name" value="Ribonuclease H-like"/>
    <property type="match status" value="1"/>
</dbReference>
<dbReference type="Gene3D" id="3.40.50.1010">
    <property type="entry name" value="5'-nuclease"/>
    <property type="match status" value="1"/>
</dbReference>
<comment type="caution">
    <text evidence="21">The sequence shown here is derived from an EMBL/GenBank/DDBJ whole genome shotgun (WGS) entry which is preliminary data.</text>
</comment>
<dbReference type="PANTHER" id="PTHR10133">
    <property type="entry name" value="DNA POLYMERASE I"/>
    <property type="match status" value="1"/>
</dbReference>
<dbReference type="InterPro" id="IPR036397">
    <property type="entry name" value="RNaseH_sf"/>
</dbReference>
<dbReference type="SMART" id="SM00475">
    <property type="entry name" value="53EXOc"/>
    <property type="match status" value="1"/>
</dbReference>
<evidence type="ECO:0000256" key="10">
    <source>
        <dbReference type="ARBA" id="ARBA00022801"/>
    </source>
</evidence>
<keyword evidence="22" id="KW-1185">Reference proteome</keyword>
<dbReference type="InterPro" id="IPR012337">
    <property type="entry name" value="RNaseH-like_sf"/>
</dbReference>
<dbReference type="SUPFAM" id="SSF56672">
    <property type="entry name" value="DNA/RNA polymerases"/>
    <property type="match status" value="1"/>
</dbReference>
<evidence type="ECO:0000259" key="20">
    <source>
        <dbReference type="SMART" id="SM00482"/>
    </source>
</evidence>
<dbReference type="PANTHER" id="PTHR10133:SF27">
    <property type="entry name" value="DNA POLYMERASE NU"/>
    <property type="match status" value="1"/>
</dbReference>
<evidence type="ECO:0000256" key="14">
    <source>
        <dbReference type="ARBA" id="ARBA00023204"/>
    </source>
</evidence>
<comment type="catalytic activity">
    <reaction evidence="15 17">
        <text>DNA(n) + a 2'-deoxyribonucleoside 5'-triphosphate = DNA(n+1) + diphosphate</text>
        <dbReference type="Rhea" id="RHEA:22508"/>
        <dbReference type="Rhea" id="RHEA-COMP:17339"/>
        <dbReference type="Rhea" id="RHEA-COMP:17340"/>
        <dbReference type="ChEBI" id="CHEBI:33019"/>
        <dbReference type="ChEBI" id="CHEBI:61560"/>
        <dbReference type="ChEBI" id="CHEBI:173112"/>
        <dbReference type="EC" id="2.7.7.7"/>
    </reaction>
</comment>
<evidence type="ECO:0000313" key="22">
    <source>
        <dbReference type="Proteomes" id="UP001168167"/>
    </source>
</evidence>
<dbReference type="EMBL" id="JANQAO010000001">
    <property type="protein sequence ID" value="MDM5146928.1"/>
    <property type="molecule type" value="Genomic_DNA"/>
</dbReference>
<dbReference type="InterPro" id="IPR020046">
    <property type="entry name" value="5-3_exonucl_a-hlix_arch_N"/>
</dbReference>
<evidence type="ECO:0000259" key="18">
    <source>
        <dbReference type="SMART" id="SM00474"/>
    </source>
</evidence>
<dbReference type="SUPFAM" id="SSF88723">
    <property type="entry name" value="PIN domain-like"/>
    <property type="match status" value="1"/>
</dbReference>
<evidence type="ECO:0000256" key="15">
    <source>
        <dbReference type="ARBA" id="ARBA00049244"/>
    </source>
</evidence>
<organism evidence="21 22">
    <name type="scientific">Candidatus Doriopsillibacter californiensis</name>
    <dbReference type="NCBI Taxonomy" id="2970740"/>
    <lineage>
        <taxon>Bacteria</taxon>
        <taxon>Pseudomonadati</taxon>
        <taxon>Pseudomonadota</taxon>
        <taxon>Gammaproteobacteria</taxon>
        <taxon>Candidatus Tethybacterales</taxon>
        <taxon>Candidatus Persebacteraceae</taxon>
        <taxon>Candidatus Doriopsillibacter</taxon>
    </lineage>
</organism>
<dbReference type="SMART" id="SM00482">
    <property type="entry name" value="POLAc"/>
    <property type="match status" value="1"/>
</dbReference>
<dbReference type="CDD" id="cd09898">
    <property type="entry name" value="H3TH_53EXO"/>
    <property type="match status" value="1"/>
</dbReference>
<reference evidence="21" key="1">
    <citation type="submission" date="2022-08" db="EMBL/GenBank/DDBJ databases">
        <authorList>
            <person name="Dzunkova M."/>
            <person name="La Clair J."/>
            <person name="Tyml T."/>
            <person name="Doud D."/>
            <person name="Schulz F."/>
            <person name="Piquer S."/>
            <person name="Porcel Sanchis D."/>
            <person name="Osborn A."/>
            <person name="Robinson D."/>
            <person name="Louie K.B."/>
            <person name="Bowen B.P."/>
            <person name="Bowers R."/>
            <person name="Lee J."/>
            <person name="Arnau Llombart V."/>
            <person name="Diaz Villanueva W."/>
            <person name="Gosliner T."/>
            <person name="Northen T."/>
            <person name="Cheng J.-F."/>
            <person name="Burkart M.D."/>
            <person name="Woyke T."/>
        </authorList>
    </citation>
    <scope>NUCLEOTIDE SEQUENCE</scope>
    <source>
        <strain evidence="21">Df01</strain>
    </source>
</reference>
<dbReference type="Pfam" id="PF00476">
    <property type="entry name" value="DNA_pol_A"/>
    <property type="match status" value="1"/>
</dbReference>
<comment type="similarity">
    <text evidence="1 17">Belongs to the DNA polymerase type-A family.</text>
</comment>
<dbReference type="InterPro" id="IPR019760">
    <property type="entry name" value="DNA-dir_DNA_pol_A_CS"/>
</dbReference>
<reference evidence="21" key="2">
    <citation type="journal article" date="2023" name="Microbiome">
        <title>Synthase-selected sorting approach identifies a beta-lactone synthase in a nudibranch symbiotic bacterium.</title>
        <authorList>
            <person name="Dzunkova M."/>
            <person name="La Clair J.J."/>
            <person name="Tyml T."/>
            <person name="Doud D."/>
            <person name="Schulz F."/>
            <person name="Piquer-Esteban S."/>
            <person name="Porcel Sanchis D."/>
            <person name="Osborn A."/>
            <person name="Robinson D."/>
            <person name="Louie K.B."/>
            <person name="Bowen B.P."/>
            <person name="Bowers R.M."/>
            <person name="Lee J."/>
            <person name="Arnau V."/>
            <person name="Diaz-Villanueva W."/>
            <person name="Stepanauskas R."/>
            <person name="Gosliner T."/>
            <person name="Date S.V."/>
            <person name="Northen T.R."/>
            <person name="Cheng J.F."/>
            <person name="Burkart M.D."/>
            <person name="Woyke T."/>
        </authorList>
    </citation>
    <scope>NUCLEOTIDE SEQUENCE</scope>
    <source>
        <strain evidence="21">Df01</strain>
    </source>
</reference>
<dbReference type="InterPro" id="IPR008918">
    <property type="entry name" value="HhH2"/>
</dbReference>
<dbReference type="InterPro" id="IPR018320">
    <property type="entry name" value="DNA_polymerase_1"/>
</dbReference>
<sequence length="883" mass="97463">MRLLIVDATGYLFRAFHAMGDFRTKEGVPTGAIYGLVNMLDKLQRDWPAQRVACVMDAAGKTFRHKMSSDYKANRPPLNPDLRTQIEPSKHFIAALGWPLLCETGVEADDVIATLVLQGQAAGMEVVIASADKDLMQLVNEKVSLFDGFKDKSYDSDGVREKFGVLPEQMADYLALTGDSSDNIRGVTKVGAKTAAKWLNIYSSLDNLISHADEIKGVVGDNLRTAITDGTLDLARRLVTLKTDVPLPSRADSLSPRPPDATRWRELCTQYEFRHFAALTETTTLSARAVVKTITTITELQAWVDAARRNRAVALDTETDGSPVMQATLVGFSLALDDNRAAYVPLAHRVELGSDSTQLAIKTTLAILKPLLEDKNTVKIFHNAKYDLHVLANYNLQVCGVVEDTKVAAYVLSPDKATNMDALAAHYLDIKTVSYRDVVDGKTLKHFSQTDIETASRYAAEDAEVTWKLRKPIIDGLTGNQADVYKNIDRPLIGVLMEVERAGVRLDEAALNNFANAMRARMKELETEAHRAAGEPFNLNSPRQLETLLFDKLKALPLRKTTGGKARSTNQVTLEKLAADYPLARIVLEYRGLAKLTGTYAEKLPRMINPNTKRVHTDFNQTWVITGRVSSSTPNLQNIPIRTAEGRRIRQAFVASPGALIISADYSQIELRIMAHIANDAALIDAFAADADIHRRTAAEIFGIAENAVSGEQRRAAKAINFGLIYGMSAFGLSRSIDATREQAQHYIDRYFSRYPQVAKFMAQTRACAMEQGFVETLFGRRIPTLAGVDRQAAERAAINAPMQGSAADIIKLAMLATHQWLHGNNMQTRIILQVHDELVLEAPKTEVDEVLEKLPSIMCGVVELRVPLKVSISAGKNWDIAH</sequence>
<evidence type="ECO:0000256" key="8">
    <source>
        <dbReference type="ARBA" id="ARBA00022722"/>
    </source>
</evidence>
<keyword evidence="7 17" id="KW-0235">DNA replication</keyword>
<keyword evidence="6 17" id="KW-0548">Nucleotidyltransferase</keyword>
<keyword evidence="5 17" id="KW-0808">Transferase</keyword>
<dbReference type="InterPro" id="IPR002421">
    <property type="entry name" value="5-3_exonuclease"/>
</dbReference>
<dbReference type="InterPro" id="IPR020045">
    <property type="entry name" value="DNA_polI_H3TH"/>
</dbReference>
<dbReference type="SUPFAM" id="SSF47807">
    <property type="entry name" value="5' to 3' exonuclease, C-terminal subdomain"/>
    <property type="match status" value="1"/>
</dbReference>
<evidence type="ECO:0000256" key="13">
    <source>
        <dbReference type="ARBA" id="ARBA00023125"/>
    </source>
</evidence>
<evidence type="ECO:0000256" key="9">
    <source>
        <dbReference type="ARBA" id="ARBA00022763"/>
    </source>
</evidence>
<proteinExistence type="inferred from homology"/>
<feature type="domain" description="3'-5' exonuclease" evidence="18">
    <location>
        <begin position="291"/>
        <end position="478"/>
    </location>
</feature>
<evidence type="ECO:0000256" key="4">
    <source>
        <dbReference type="ARBA" id="ARBA00020311"/>
    </source>
</evidence>
<evidence type="ECO:0000313" key="21">
    <source>
        <dbReference type="EMBL" id="MDM5146928.1"/>
    </source>
</evidence>
<dbReference type="CDD" id="cd08637">
    <property type="entry name" value="DNA_pol_A_pol_I_C"/>
    <property type="match status" value="1"/>
</dbReference>
<dbReference type="InterPro" id="IPR036279">
    <property type="entry name" value="5-3_exonuclease_C_sf"/>
</dbReference>
<dbReference type="InterPro" id="IPR043502">
    <property type="entry name" value="DNA/RNA_pol_sf"/>
</dbReference>
<dbReference type="PROSITE" id="PS00447">
    <property type="entry name" value="DNA_POLYMERASE_A"/>
    <property type="match status" value="1"/>
</dbReference>
<comment type="function">
    <text evidence="17">In addition to polymerase activity, this DNA polymerase exhibits 3'-5' and 5'-3' exonuclease activity.</text>
</comment>
<dbReference type="Pfam" id="PF02739">
    <property type="entry name" value="5_3_exonuc_N"/>
    <property type="match status" value="1"/>
</dbReference>
<dbReference type="NCBIfam" id="NF004397">
    <property type="entry name" value="PRK05755.1"/>
    <property type="match status" value="1"/>
</dbReference>
<feature type="domain" description="5'-3' exonuclease" evidence="19">
    <location>
        <begin position="1"/>
        <end position="257"/>
    </location>
</feature>
<keyword evidence="13 17" id="KW-0238">DNA-binding</keyword>
<evidence type="ECO:0000256" key="12">
    <source>
        <dbReference type="ARBA" id="ARBA00022932"/>
    </source>
</evidence>
<dbReference type="PRINTS" id="PR00868">
    <property type="entry name" value="DNAPOLI"/>
</dbReference>
<keyword evidence="12 17" id="KW-0239">DNA-directed DNA polymerase</keyword>
<dbReference type="CDD" id="cd06139">
    <property type="entry name" value="DNA_polA_I_Ecoli_like_exo"/>
    <property type="match status" value="1"/>
</dbReference>
<evidence type="ECO:0000256" key="3">
    <source>
        <dbReference type="ARBA" id="ARBA00012417"/>
    </source>
</evidence>
<dbReference type="GO" id="GO:0003887">
    <property type="term" value="F:DNA-directed DNA polymerase activity"/>
    <property type="evidence" value="ECO:0007669"/>
    <property type="project" value="UniProtKB-EC"/>
</dbReference>
<evidence type="ECO:0000256" key="7">
    <source>
        <dbReference type="ARBA" id="ARBA00022705"/>
    </source>
</evidence>
<dbReference type="Gene3D" id="1.20.1060.10">
    <property type="entry name" value="Taq DNA Polymerase, Chain T, domain 4"/>
    <property type="match status" value="1"/>
</dbReference>
<keyword evidence="14 17" id="KW-0234">DNA repair</keyword>
<protein>
    <recommendedName>
        <fullName evidence="4 16">DNA polymerase I</fullName>
        <ecNumber evidence="3 16">2.7.7.7</ecNumber>
    </recommendedName>
</protein>
<dbReference type="Gene3D" id="3.30.420.10">
    <property type="entry name" value="Ribonuclease H-like superfamily/Ribonuclease H"/>
    <property type="match status" value="1"/>
</dbReference>